<dbReference type="InterPro" id="IPR026919">
    <property type="entry name" value="ADGRV1"/>
</dbReference>
<evidence type="ECO:0000256" key="1">
    <source>
        <dbReference type="ARBA" id="ARBA00022729"/>
    </source>
</evidence>
<dbReference type="InterPro" id="IPR038081">
    <property type="entry name" value="CalX-like_sf"/>
</dbReference>
<sequence>EGNTDTKALTFTITRSGNTTSTNAVSWAVTGTGTNPANPEDFGGTLPTGSVTFNPGDTSRLITVYVTGDTTVEADETFTVKLSNPTNSAIITTTTAIGTIQNDDAHTSVILDMKGGVDDYFISSYDPQQDLNGQFTISDDQTQLNLLGNTWKKLDINNYTITKDTILEFEFQSTRGGEIYAIGFDTDNVVISPQTTFQLNATQNWGLGDFNNYTIGQGWKTHTITVGDYFRGDFNYLTFANDHDVLNPNGNGFFRNIQLYEASLTQLNNLQ</sequence>
<keyword evidence="2" id="KW-0677">Repeat</keyword>
<dbReference type="SUPFAM" id="SSF141072">
    <property type="entry name" value="CalX-like"/>
    <property type="match status" value="1"/>
</dbReference>
<keyword evidence="3" id="KW-0106">Calcium</keyword>
<evidence type="ECO:0000256" key="3">
    <source>
        <dbReference type="ARBA" id="ARBA00022837"/>
    </source>
</evidence>
<evidence type="ECO:0000313" key="5">
    <source>
        <dbReference type="EMBL" id="MDH6055589.1"/>
    </source>
</evidence>
<feature type="non-terminal residue" evidence="5">
    <location>
        <position position="1"/>
    </location>
</feature>
<dbReference type="Gene3D" id="2.60.40.2030">
    <property type="match status" value="1"/>
</dbReference>
<evidence type="ECO:0000313" key="6">
    <source>
        <dbReference type="Proteomes" id="UP001159371"/>
    </source>
</evidence>
<dbReference type="Pfam" id="PF03160">
    <property type="entry name" value="Calx-beta"/>
    <property type="match status" value="1"/>
</dbReference>
<reference evidence="5 6" key="1">
    <citation type="journal article" date="2023" name="J. Phycol.">
        <title>Chrysosporum ovalisporum is synonymous with the true-branching cyanobacterium Umezakia natans (Nostocales/Aphanizomenonaceae).</title>
        <authorList>
            <person name="McGregor G.B."/>
            <person name="Sendall B.C."/>
            <person name="Niiyama Y."/>
            <person name="Tuji A."/>
            <person name="Willis A."/>
        </authorList>
    </citation>
    <scope>NUCLEOTIDE SEQUENCE [LARGE SCALE GENOMIC DNA]</scope>
    <source>
        <strain evidence="5 6">FSS-43</strain>
    </source>
</reference>
<feature type="domain" description="Calx-beta" evidence="4">
    <location>
        <begin position="8"/>
        <end position="103"/>
    </location>
</feature>
<dbReference type="InterPro" id="IPR003644">
    <property type="entry name" value="Calx_beta"/>
</dbReference>
<comment type="caution">
    <text evidence="5">The sequence shown here is derived from an EMBL/GenBank/DDBJ whole genome shotgun (WGS) entry which is preliminary data.</text>
</comment>
<dbReference type="PANTHER" id="PTHR46682:SF1">
    <property type="entry name" value="ADHESION G-PROTEIN COUPLED RECEPTOR V1"/>
    <property type="match status" value="1"/>
</dbReference>
<dbReference type="RefSeq" id="WP_280656325.1">
    <property type="nucleotide sequence ID" value="NZ_JANQDO010000015.1"/>
</dbReference>
<gene>
    <name evidence="5" type="ORF">NWP19_01960</name>
</gene>
<dbReference type="EMBL" id="JANQDO010000015">
    <property type="protein sequence ID" value="MDH6055589.1"/>
    <property type="molecule type" value="Genomic_DNA"/>
</dbReference>
<organism evidence="5 6">
    <name type="scientific">Umezakia ovalisporum FSS-43</name>
    <dbReference type="NCBI Taxonomy" id="2740520"/>
    <lineage>
        <taxon>Bacteria</taxon>
        <taxon>Bacillati</taxon>
        <taxon>Cyanobacteriota</taxon>
        <taxon>Cyanophyceae</taxon>
        <taxon>Nostocales</taxon>
        <taxon>Nodulariaceae</taxon>
        <taxon>Umezakia</taxon>
    </lineage>
</organism>
<evidence type="ECO:0000259" key="4">
    <source>
        <dbReference type="Pfam" id="PF03160"/>
    </source>
</evidence>
<evidence type="ECO:0000256" key="2">
    <source>
        <dbReference type="ARBA" id="ARBA00022737"/>
    </source>
</evidence>
<dbReference type="Proteomes" id="UP001159371">
    <property type="component" value="Unassembled WGS sequence"/>
</dbReference>
<dbReference type="PANTHER" id="PTHR46682">
    <property type="entry name" value="ADHESION G-PROTEIN COUPLED RECEPTOR V1"/>
    <property type="match status" value="1"/>
</dbReference>
<name>A0ABT6JZR1_9CYAN</name>
<proteinExistence type="predicted"/>
<protein>
    <recommendedName>
        <fullName evidence="4">Calx-beta domain-containing protein</fullName>
    </recommendedName>
</protein>
<keyword evidence="1" id="KW-0732">Signal</keyword>
<accession>A0ABT6JZR1</accession>
<keyword evidence="6" id="KW-1185">Reference proteome</keyword>